<dbReference type="InterPro" id="IPR012340">
    <property type="entry name" value="NA-bd_OB-fold"/>
</dbReference>
<feature type="transmembrane region" description="Helical" evidence="5">
    <location>
        <begin position="46"/>
        <end position="65"/>
    </location>
</feature>
<protein>
    <submittedName>
        <fullName evidence="7">Membrane protein implicated in regulation of membrane protease activity</fullName>
    </submittedName>
</protein>
<keyword evidence="4 5" id="KW-0472">Membrane</keyword>
<evidence type="ECO:0000259" key="6">
    <source>
        <dbReference type="Pfam" id="PF01957"/>
    </source>
</evidence>
<dbReference type="GO" id="GO:0005886">
    <property type="term" value="C:plasma membrane"/>
    <property type="evidence" value="ECO:0007669"/>
    <property type="project" value="TreeGrafter"/>
</dbReference>
<keyword evidence="2 5" id="KW-0812">Transmembrane</keyword>
<keyword evidence="8" id="KW-1185">Reference proteome</keyword>
<name>A0A420XPK7_9ACTN</name>
<evidence type="ECO:0000313" key="8">
    <source>
        <dbReference type="Proteomes" id="UP000281955"/>
    </source>
</evidence>
<comment type="subcellular location">
    <subcellularLocation>
        <location evidence="1">Membrane</location>
        <topology evidence="1">Multi-pass membrane protein</topology>
    </subcellularLocation>
</comment>
<dbReference type="OrthoDB" id="9792945at2"/>
<dbReference type="SUPFAM" id="SSF141322">
    <property type="entry name" value="NfeD domain-like"/>
    <property type="match status" value="1"/>
</dbReference>
<dbReference type="InterPro" id="IPR052165">
    <property type="entry name" value="Membrane_assoc_protease"/>
</dbReference>
<dbReference type="PANTHER" id="PTHR33507:SF3">
    <property type="entry name" value="INNER MEMBRANE PROTEIN YBBJ"/>
    <property type="match status" value="1"/>
</dbReference>
<dbReference type="AlphaFoldDB" id="A0A420XPK7"/>
<evidence type="ECO:0000256" key="1">
    <source>
        <dbReference type="ARBA" id="ARBA00004141"/>
    </source>
</evidence>
<dbReference type="GO" id="GO:0008233">
    <property type="term" value="F:peptidase activity"/>
    <property type="evidence" value="ECO:0007669"/>
    <property type="project" value="UniProtKB-KW"/>
</dbReference>
<evidence type="ECO:0000313" key="7">
    <source>
        <dbReference type="EMBL" id="RKS74114.1"/>
    </source>
</evidence>
<dbReference type="PANTHER" id="PTHR33507">
    <property type="entry name" value="INNER MEMBRANE PROTEIN YBBJ"/>
    <property type="match status" value="1"/>
</dbReference>
<dbReference type="Proteomes" id="UP000281955">
    <property type="component" value="Unassembled WGS sequence"/>
</dbReference>
<evidence type="ECO:0000256" key="3">
    <source>
        <dbReference type="ARBA" id="ARBA00022989"/>
    </source>
</evidence>
<dbReference type="RefSeq" id="WP_121193876.1">
    <property type="nucleotide sequence ID" value="NZ_RBWV01000012.1"/>
</dbReference>
<organism evidence="7 8">
    <name type="scientific">Motilibacter peucedani</name>
    <dbReference type="NCBI Taxonomy" id="598650"/>
    <lineage>
        <taxon>Bacteria</taxon>
        <taxon>Bacillati</taxon>
        <taxon>Actinomycetota</taxon>
        <taxon>Actinomycetes</taxon>
        <taxon>Motilibacterales</taxon>
        <taxon>Motilibacteraceae</taxon>
        <taxon>Motilibacter</taxon>
    </lineage>
</organism>
<accession>A0A420XPK7</accession>
<keyword evidence="7" id="KW-0645">Protease</keyword>
<evidence type="ECO:0000256" key="5">
    <source>
        <dbReference type="SAM" id="Phobius"/>
    </source>
</evidence>
<evidence type="ECO:0000256" key="4">
    <source>
        <dbReference type="ARBA" id="ARBA00023136"/>
    </source>
</evidence>
<keyword evidence="3 5" id="KW-1133">Transmembrane helix</keyword>
<feature type="domain" description="NfeD-like C-terminal" evidence="6">
    <location>
        <begin position="84"/>
        <end position="142"/>
    </location>
</feature>
<keyword evidence="7" id="KW-0378">Hydrolase</keyword>
<dbReference type="InterPro" id="IPR002810">
    <property type="entry name" value="NfeD-like_C"/>
</dbReference>
<comment type="caution">
    <text evidence="7">The sequence shown here is derived from an EMBL/GenBank/DDBJ whole genome shotgun (WGS) entry which is preliminary data.</text>
</comment>
<reference evidence="7 8" key="1">
    <citation type="submission" date="2018-10" db="EMBL/GenBank/DDBJ databases">
        <title>Genomic Encyclopedia of Archaeal and Bacterial Type Strains, Phase II (KMG-II): from individual species to whole genera.</title>
        <authorList>
            <person name="Goeker M."/>
        </authorList>
    </citation>
    <scope>NUCLEOTIDE SEQUENCE [LARGE SCALE GENOMIC DNA]</scope>
    <source>
        <strain evidence="7 8">RP-AC37</strain>
    </source>
</reference>
<proteinExistence type="predicted"/>
<gene>
    <name evidence="7" type="ORF">CLV35_2615</name>
</gene>
<dbReference type="EMBL" id="RBWV01000012">
    <property type="protein sequence ID" value="RKS74114.1"/>
    <property type="molecule type" value="Genomic_DNA"/>
</dbReference>
<dbReference type="Gene3D" id="2.40.50.140">
    <property type="entry name" value="Nucleic acid-binding proteins"/>
    <property type="match status" value="1"/>
</dbReference>
<dbReference type="InParanoid" id="A0A420XPK7"/>
<evidence type="ECO:0000256" key="2">
    <source>
        <dbReference type="ARBA" id="ARBA00022692"/>
    </source>
</evidence>
<dbReference type="Pfam" id="PF01957">
    <property type="entry name" value="NfeD"/>
    <property type="match status" value="1"/>
</dbReference>
<dbReference type="GO" id="GO:0006508">
    <property type="term" value="P:proteolysis"/>
    <property type="evidence" value="ECO:0007669"/>
    <property type="project" value="UniProtKB-KW"/>
</dbReference>
<sequence>MDGAAVWWLVAAVVLVGVEVLGVELVALMFAGGALAAGVAALLGAPLPVDVVVAALVSLAGLVLLRPVALRHLRPGPEQRTGTAALVGSTATVLARVDDGSGGRVKLNGEVWSARTYLTGTAVEPGRQVQVMSIDGATAVVHEMELPWSP</sequence>